<proteinExistence type="predicted"/>
<keyword evidence="1" id="KW-0812">Transmembrane</keyword>
<dbReference type="AlphaFoldDB" id="A0A9N7TSB5"/>
<dbReference type="Pfam" id="PF07686">
    <property type="entry name" value="V-set"/>
    <property type="match status" value="1"/>
</dbReference>
<accession>A0A9N7TSB5</accession>
<comment type="caution">
    <text evidence="4">The sequence shown here is derived from an EMBL/GenBank/DDBJ whole genome shotgun (WGS) entry which is preliminary data.</text>
</comment>
<organism evidence="4 5">
    <name type="scientific">Pleuronectes platessa</name>
    <name type="common">European plaice</name>
    <dbReference type="NCBI Taxonomy" id="8262"/>
    <lineage>
        <taxon>Eukaryota</taxon>
        <taxon>Metazoa</taxon>
        <taxon>Chordata</taxon>
        <taxon>Craniata</taxon>
        <taxon>Vertebrata</taxon>
        <taxon>Euteleostomi</taxon>
        <taxon>Actinopterygii</taxon>
        <taxon>Neopterygii</taxon>
        <taxon>Teleostei</taxon>
        <taxon>Neoteleostei</taxon>
        <taxon>Acanthomorphata</taxon>
        <taxon>Carangaria</taxon>
        <taxon>Pleuronectiformes</taxon>
        <taxon>Pleuronectoidei</taxon>
        <taxon>Pleuronectidae</taxon>
        <taxon>Pleuronectes</taxon>
    </lineage>
</organism>
<protein>
    <recommendedName>
        <fullName evidence="3">Ig-like domain-containing protein</fullName>
    </recommendedName>
</protein>
<evidence type="ECO:0000313" key="5">
    <source>
        <dbReference type="Proteomes" id="UP001153269"/>
    </source>
</evidence>
<dbReference type="InterPro" id="IPR013783">
    <property type="entry name" value="Ig-like_fold"/>
</dbReference>
<reference evidence="4" key="1">
    <citation type="submission" date="2020-03" db="EMBL/GenBank/DDBJ databases">
        <authorList>
            <person name="Weist P."/>
        </authorList>
    </citation>
    <scope>NUCLEOTIDE SEQUENCE</scope>
</reference>
<evidence type="ECO:0000256" key="2">
    <source>
        <dbReference type="SAM" id="SignalP"/>
    </source>
</evidence>
<dbReference type="PROSITE" id="PS50835">
    <property type="entry name" value="IG_LIKE"/>
    <property type="match status" value="1"/>
</dbReference>
<evidence type="ECO:0000256" key="1">
    <source>
        <dbReference type="SAM" id="Phobius"/>
    </source>
</evidence>
<dbReference type="PANTHER" id="PTHR46484">
    <property type="entry name" value="SI:CH211-171H4.5-RELATED"/>
    <property type="match status" value="1"/>
</dbReference>
<dbReference type="EMBL" id="CADEAL010000225">
    <property type="protein sequence ID" value="CAB1416818.1"/>
    <property type="molecule type" value="Genomic_DNA"/>
</dbReference>
<keyword evidence="1" id="KW-0472">Membrane</keyword>
<dbReference type="SUPFAM" id="SSF48726">
    <property type="entry name" value="Immunoglobulin"/>
    <property type="match status" value="1"/>
</dbReference>
<dbReference type="InterPro" id="IPR007110">
    <property type="entry name" value="Ig-like_dom"/>
</dbReference>
<keyword evidence="1" id="KW-1133">Transmembrane helix</keyword>
<dbReference type="InterPro" id="IPR036179">
    <property type="entry name" value="Ig-like_dom_sf"/>
</dbReference>
<name>A0A9N7TSB5_PLEPL</name>
<sequence>MEPLVPLAMKLPALIDLSLILILTSYSKGQKWDINLTQRINATKGSTVTILCIFTYPKEYHTNDVQVYWKRRERSSFKTGDKDENQFVLHTNETFVVEKYRGNTELIGKKDEGHCSLKIRNVTYNEPSLYVRVIAKGQNYSFLRKPVSISVSGVAPDFPSQGTNPPLFTFATTIMPMNQDYSTLYAAITVPLSVLLLFVIVVSAVCCHKKCKKSQSFTREESVYYANFSRASEDPAQRVASCENQQNKALSEPKMIDEPIYANTEALTDQVEEDHVQNVYGNVDYS</sequence>
<gene>
    <name evidence="4" type="ORF">PLEPLA_LOCUS4610</name>
</gene>
<feature type="domain" description="Ig-like" evidence="3">
    <location>
        <begin position="12"/>
        <end position="150"/>
    </location>
</feature>
<dbReference type="InterPro" id="IPR013106">
    <property type="entry name" value="Ig_V-set"/>
</dbReference>
<feature type="chain" id="PRO_5040487179" description="Ig-like domain-containing protein" evidence="2">
    <location>
        <begin position="30"/>
        <end position="286"/>
    </location>
</feature>
<keyword evidence="2" id="KW-0732">Signal</keyword>
<dbReference type="Gene3D" id="2.60.40.10">
    <property type="entry name" value="Immunoglobulins"/>
    <property type="match status" value="1"/>
</dbReference>
<keyword evidence="5" id="KW-1185">Reference proteome</keyword>
<dbReference type="Proteomes" id="UP001153269">
    <property type="component" value="Unassembled WGS sequence"/>
</dbReference>
<feature type="transmembrane region" description="Helical" evidence="1">
    <location>
        <begin position="184"/>
        <end position="207"/>
    </location>
</feature>
<dbReference type="PANTHER" id="PTHR46484:SF1">
    <property type="entry name" value="SCHWANN CELL MYELIN PROTEIN-RELATED"/>
    <property type="match status" value="1"/>
</dbReference>
<evidence type="ECO:0000259" key="3">
    <source>
        <dbReference type="PROSITE" id="PS50835"/>
    </source>
</evidence>
<feature type="signal peptide" evidence="2">
    <location>
        <begin position="1"/>
        <end position="29"/>
    </location>
</feature>
<evidence type="ECO:0000313" key="4">
    <source>
        <dbReference type="EMBL" id="CAB1416818.1"/>
    </source>
</evidence>